<dbReference type="EMBL" id="GBRD01002534">
    <property type="protein sequence ID" value="JAG63287.1"/>
    <property type="molecule type" value="Transcribed_RNA"/>
</dbReference>
<dbReference type="AlphaFoldDB" id="A0A0A9VRH8"/>
<dbReference type="EMBL" id="GBRD01012441">
    <property type="protein sequence ID" value="JAG53383.1"/>
    <property type="molecule type" value="Transcribed_RNA"/>
</dbReference>
<evidence type="ECO:0000313" key="2">
    <source>
        <dbReference type="EMBL" id="JAG53383.1"/>
    </source>
</evidence>
<evidence type="ECO:0000313" key="1">
    <source>
        <dbReference type="EMBL" id="JAF99006.1"/>
    </source>
</evidence>
<dbReference type="EMBL" id="GBHO01044597">
    <property type="protein sequence ID" value="JAF99006.1"/>
    <property type="molecule type" value="Transcribed_RNA"/>
</dbReference>
<protein>
    <submittedName>
        <fullName evidence="1">Tripartite motif-containing protein 55</fullName>
    </submittedName>
</protein>
<organism evidence="1">
    <name type="scientific">Lygus hesperus</name>
    <name type="common">Western plant bug</name>
    <dbReference type="NCBI Taxonomy" id="30085"/>
    <lineage>
        <taxon>Eukaryota</taxon>
        <taxon>Metazoa</taxon>
        <taxon>Ecdysozoa</taxon>
        <taxon>Arthropoda</taxon>
        <taxon>Hexapoda</taxon>
        <taxon>Insecta</taxon>
        <taxon>Pterygota</taxon>
        <taxon>Neoptera</taxon>
        <taxon>Paraneoptera</taxon>
        <taxon>Hemiptera</taxon>
        <taxon>Heteroptera</taxon>
        <taxon>Panheteroptera</taxon>
        <taxon>Cimicomorpha</taxon>
        <taxon>Miridae</taxon>
        <taxon>Mirini</taxon>
        <taxon>Lygus</taxon>
    </lineage>
</organism>
<name>A0A0A9VRH8_LYGHE</name>
<accession>A0A0A9VRH8</accession>
<proteinExistence type="predicted"/>
<reference evidence="1" key="2">
    <citation type="submission" date="2014-07" db="EMBL/GenBank/DDBJ databases">
        <authorList>
            <person name="Hull J."/>
        </authorList>
    </citation>
    <scope>NUCLEOTIDE SEQUENCE</scope>
</reference>
<reference evidence="2" key="3">
    <citation type="submission" date="2014-09" db="EMBL/GenBank/DDBJ databases">
        <authorList>
            <person name="Magalhaes I.L.F."/>
            <person name="Oliveira U."/>
            <person name="Santos F.R."/>
            <person name="Vidigal T.H.D.A."/>
            <person name="Brescovit A.D."/>
            <person name="Santos A.J."/>
        </authorList>
    </citation>
    <scope>NUCLEOTIDE SEQUENCE</scope>
</reference>
<gene>
    <name evidence="1" type="primary">Trim55_0</name>
    <name evidence="1" type="ORF">CM83_15425</name>
</gene>
<reference evidence="1" key="1">
    <citation type="journal article" date="2014" name="PLoS ONE">
        <title>Transcriptome-Based Identification of ABC Transporters in the Western Tarnished Plant Bug Lygus hesperus.</title>
        <authorList>
            <person name="Hull J.J."/>
            <person name="Chaney K."/>
            <person name="Geib S.M."/>
            <person name="Fabrick J.A."/>
            <person name="Brent C.S."/>
            <person name="Walsh D."/>
            <person name="Lavine L.C."/>
        </authorList>
    </citation>
    <scope>NUCLEOTIDE SEQUENCE</scope>
</reference>
<sequence>MRLAGGKQKQFGPTQQHYFLYLQKPFSCYICNSLIDTDCSETLYTRVTPQENLQKHVFWCKNLTTAMPYAVQILGDVTNATADEFRPACLILWLKHREIMDKHDDERMVRRVIVRSCALVKKKEFKRPGDYLSGDVCSAMSNKNFAYLNCELEKCTECFTSLCNAGTTNRIETVTMLIFTAFYSLISSDILWNGYGPFT</sequence>